<evidence type="ECO:0000256" key="1">
    <source>
        <dbReference type="ARBA" id="ARBA00001049"/>
    </source>
</evidence>
<keyword evidence="5" id="KW-0317">Glutathione biosynthesis</keyword>
<comment type="PTM">
    <text evidence="5">Cleaved by autocatalysis into a large and a small subunit.</text>
</comment>
<dbReference type="RefSeq" id="WP_261693127.1">
    <property type="nucleotide sequence ID" value="NZ_CP104694.1"/>
</dbReference>
<keyword evidence="8" id="KW-1185">Reference proteome</keyword>
<evidence type="ECO:0000256" key="2">
    <source>
        <dbReference type="ARBA" id="ARBA00001089"/>
    </source>
</evidence>
<dbReference type="InterPro" id="IPR029055">
    <property type="entry name" value="Ntn_hydrolases_N"/>
</dbReference>
<dbReference type="GO" id="GO:0103068">
    <property type="term" value="F:leukotriene C4 gamma-glutamyl transferase activity"/>
    <property type="evidence" value="ECO:0007669"/>
    <property type="project" value="UniProtKB-EC"/>
</dbReference>
<proteinExistence type="inferred from homology"/>
<dbReference type="SUPFAM" id="SSF56235">
    <property type="entry name" value="N-terminal nucleophile aminohydrolases (Ntn hydrolases)"/>
    <property type="match status" value="1"/>
</dbReference>
<keyword evidence="5" id="KW-0865">Zymogen</keyword>
<dbReference type="PRINTS" id="PR01210">
    <property type="entry name" value="GGTRANSPTASE"/>
</dbReference>
<dbReference type="EC" id="3.4.19.13" evidence="5"/>
<dbReference type="Pfam" id="PF01019">
    <property type="entry name" value="G_glu_transpept"/>
    <property type="match status" value="1"/>
</dbReference>
<reference evidence="7" key="1">
    <citation type="submission" date="2022-09" db="EMBL/GenBank/DDBJ databases">
        <title>Tahibacter sp. nov., isolated from a fresh water.</title>
        <authorList>
            <person name="Baek J.H."/>
            <person name="Lee J.K."/>
            <person name="Kim J.M."/>
            <person name="Jeon C.O."/>
        </authorList>
    </citation>
    <scope>NUCLEOTIDE SEQUENCE</scope>
    <source>
        <strain evidence="7">W38</strain>
    </source>
</reference>
<comment type="catalytic activity">
    <reaction evidence="4 5">
        <text>an N-terminal (5-L-glutamyl)-[peptide] + an alpha-amino acid = 5-L-glutamyl amino acid + an N-terminal L-alpha-aminoacyl-[peptide]</text>
        <dbReference type="Rhea" id="RHEA:23904"/>
        <dbReference type="Rhea" id="RHEA-COMP:9780"/>
        <dbReference type="Rhea" id="RHEA-COMP:9795"/>
        <dbReference type="ChEBI" id="CHEBI:77644"/>
        <dbReference type="ChEBI" id="CHEBI:78597"/>
        <dbReference type="ChEBI" id="CHEBI:78599"/>
        <dbReference type="ChEBI" id="CHEBI:78608"/>
        <dbReference type="EC" id="2.3.2.2"/>
    </reaction>
</comment>
<name>A0ABY6B9B4_9GAMM</name>
<dbReference type="PANTHER" id="PTHR43199">
    <property type="entry name" value="GLUTATHIONE HYDROLASE"/>
    <property type="match status" value="1"/>
</dbReference>
<dbReference type="Gene3D" id="3.60.20.40">
    <property type="match status" value="1"/>
</dbReference>
<accession>A0ABY6B9B4</accession>
<dbReference type="EMBL" id="CP104694">
    <property type="protein sequence ID" value="UXI66142.1"/>
    <property type="molecule type" value="Genomic_DNA"/>
</dbReference>
<keyword evidence="5" id="KW-0378">Hydrolase</keyword>
<evidence type="ECO:0000256" key="5">
    <source>
        <dbReference type="RuleBase" id="RU368036"/>
    </source>
</evidence>
<evidence type="ECO:0000313" key="8">
    <source>
        <dbReference type="Proteomes" id="UP001064632"/>
    </source>
</evidence>
<keyword evidence="6" id="KW-0732">Signal</keyword>
<dbReference type="PANTHER" id="PTHR43199:SF6">
    <property type="entry name" value="GLUTATHIONE HYDROLASE PROENZYME"/>
    <property type="match status" value="1"/>
</dbReference>
<dbReference type="InterPro" id="IPR000101">
    <property type="entry name" value="GGT_peptidase"/>
</dbReference>
<keyword evidence="3 5" id="KW-0012">Acyltransferase</keyword>
<comment type="subunit">
    <text evidence="5">This enzyme consists of two polypeptide chains, which are synthesized in precursor form from a single polypeptide.</text>
</comment>
<protein>
    <recommendedName>
        <fullName evidence="5">Glutathione hydrolase proenzyme</fullName>
        <ecNumber evidence="5">2.3.2.2</ecNumber>
        <ecNumber evidence="5">3.4.19.13</ecNumber>
    </recommendedName>
    <component>
        <recommendedName>
            <fullName evidence="5">Glutathione hydrolase large chain</fullName>
        </recommendedName>
    </component>
    <component>
        <recommendedName>
            <fullName evidence="5">Glutathione hydrolase small chain</fullName>
        </recommendedName>
    </component>
</protein>
<dbReference type="NCBIfam" id="TIGR00066">
    <property type="entry name" value="g_glut_trans"/>
    <property type="match status" value="1"/>
</dbReference>
<dbReference type="Gene3D" id="1.10.246.130">
    <property type="match status" value="1"/>
</dbReference>
<dbReference type="Proteomes" id="UP001064632">
    <property type="component" value="Chromosome"/>
</dbReference>
<gene>
    <name evidence="7" type="primary">ggt</name>
    <name evidence="7" type="ORF">N4264_15445</name>
</gene>
<dbReference type="InterPro" id="IPR043137">
    <property type="entry name" value="GGT_ssub_C"/>
</dbReference>
<comment type="similarity">
    <text evidence="5">Belongs to the gamma-glutamyltransferase family.</text>
</comment>
<keyword evidence="5 7" id="KW-0808">Transferase</keyword>
<sequence>MIRTCVLAVLLAATHLPAAGAAELAHEPGRAAIASAHALATKAGMTVLNQGGNAFDAAVAVAATLSVVEPQSSGIGGGGLFLLHRASDNSDRMIDARETAPRATRPADFLDADGGLDQEKAWNGALAAAIPGEPAALVWIAKHYGKLPLKTSLAPAIRIARKGFVPDARMLDDIEERLEVIKRYPASAALFLQRGALPKPNWVHRNPDIARTLTLIADKGHDGFYGGELARTLVEGINAAGGNWTLQDLADYQVKEREPLVFQYREWRIVTAPPPSSGGIALKQMLNILAGYDLASLDRIHRVHLTVEAMRRAYRDRAEYLGDPDYITMPLEELGSPLYAAGLRASIHPERATPSDLLPGYTKAKEREHTSHFSIIDAEGNRVSATQTINLALGSALVIPGTGFVMNNEMDDFALKSGAPNAFGLVGADANAPHPGRRPLSSMSPSFLIGPDRIAVIGSPGGSTIITQVLEAMLAFIDGQLPAQIVANPRYHHQYLPDVIEMENDTFDAEEVQQLQAMGHSVIRRDKPWGFMNIVSWDRKSGQLHAGADKRRASGSAVVQ</sequence>
<evidence type="ECO:0000256" key="4">
    <source>
        <dbReference type="ARBA" id="ARBA00047417"/>
    </source>
</evidence>
<feature type="signal peptide" evidence="6">
    <location>
        <begin position="1"/>
        <end position="21"/>
    </location>
</feature>
<dbReference type="InterPro" id="IPR051792">
    <property type="entry name" value="GGT_bact"/>
</dbReference>
<dbReference type="EC" id="2.3.2.2" evidence="5"/>
<comment type="pathway">
    <text evidence="5">Sulfur metabolism; glutathione metabolism.</text>
</comment>
<feature type="chain" id="PRO_5047154922" description="Glutathione hydrolase proenzyme" evidence="6">
    <location>
        <begin position="22"/>
        <end position="560"/>
    </location>
</feature>
<comment type="catalytic activity">
    <reaction evidence="2 5">
        <text>glutathione + H2O = L-cysteinylglycine + L-glutamate</text>
        <dbReference type="Rhea" id="RHEA:28807"/>
        <dbReference type="ChEBI" id="CHEBI:15377"/>
        <dbReference type="ChEBI" id="CHEBI:29985"/>
        <dbReference type="ChEBI" id="CHEBI:57925"/>
        <dbReference type="ChEBI" id="CHEBI:61694"/>
        <dbReference type="EC" id="3.4.19.13"/>
    </reaction>
</comment>
<evidence type="ECO:0000313" key="7">
    <source>
        <dbReference type="EMBL" id="UXI66142.1"/>
    </source>
</evidence>
<comment type="catalytic activity">
    <reaction evidence="1 5">
        <text>an S-substituted glutathione + H2O = an S-substituted L-cysteinylglycine + L-glutamate</text>
        <dbReference type="Rhea" id="RHEA:59468"/>
        <dbReference type="ChEBI" id="CHEBI:15377"/>
        <dbReference type="ChEBI" id="CHEBI:29985"/>
        <dbReference type="ChEBI" id="CHEBI:90779"/>
        <dbReference type="ChEBI" id="CHEBI:143103"/>
        <dbReference type="EC" id="3.4.19.13"/>
    </reaction>
</comment>
<evidence type="ECO:0000256" key="3">
    <source>
        <dbReference type="ARBA" id="ARBA00023315"/>
    </source>
</evidence>
<organism evidence="7 8">
    <name type="scientific">Tahibacter amnicola</name>
    <dbReference type="NCBI Taxonomy" id="2976241"/>
    <lineage>
        <taxon>Bacteria</taxon>
        <taxon>Pseudomonadati</taxon>
        <taxon>Pseudomonadota</taxon>
        <taxon>Gammaproteobacteria</taxon>
        <taxon>Lysobacterales</taxon>
        <taxon>Rhodanobacteraceae</taxon>
        <taxon>Tahibacter</taxon>
    </lineage>
</organism>
<evidence type="ECO:0000256" key="6">
    <source>
        <dbReference type="SAM" id="SignalP"/>
    </source>
</evidence>
<dbReference type="InterPro" id="IPR043138">
    <property type="entry name" value="GGT_lsub"/>
</dbReference>